<dbReference type="SUPFAM" id="SSF53613">
    <property type="entry name" value="Ribokinase-like"/>
    <property type="match status" value="1"/>
</dbReference>
<dbReference type="GO" id="GO:0005829">
    <property type="term" value="C:cytosol"/>
    <property type="evidence" value="ECO:0007669"/>
    <property type="project" value="TreeGrafter"/>
</dbReference>
<evidence type="ECO:0000256" key="1">
    <source>
        <dbReference type="ARBA" id="ARBA00022679"/>
    </source>
</evidence>
<dbReference type="PANTHER" id="PTHR10584">
    <property type="entry name" value="SUGAR KINASE"/>
    <property type="match status" value="1"/>
</dbReference>
<feature type="domain" description="Carbohydrate kinase PfkB" evidence="3">
    <location>
        <begin position="1"/>
        <end position="75"/>
    </location>
</feature>
<dbReference type="Gene3D" id="3.40.1190.20">
    <property type="match status" value="1"/>
</dbReference>
<evidence type="ECO:0000259" key="3">
    <source>
        <dbReference type="Pfam" id="PF00294"/>
    </source>
</evidence>
<dbReference type="Pfam" id="PF00294">
    <property type="entry name" value="PfkB"/>
    <property type="match status" value="1"/>
</dbReference>
<keyword evidence="1" id="KW-0808">Transferase</keyword>
<dbReference type="InterPro" id="IPR029056">
    <property type="entry name" value="Ribokinase-like"/>
</dbReference>
<proteinExistence type="predicted"/>
<evidence type="ECO:0000313" key="4">
    <source>
        <dbReference type="EMBL" id="GAE57998.1"/>
    </source>
</evidence>
<dbReference type="EMBL" id="BAVC01000390">
    <property type="protein sequence ID" value="GAE57998.1"/>
    <property type="molecule type" value="Genomic_DNA"/>
</dbReference>
<organism evidence="4 5">
    <name type="scientific">Xanthomonas arboricola pv. pruni MAFF 301420</name>
    <dbReference type="NCBI Taxonomy" id="1418095"/>
    <lineage>
        <taxon>Bacteria</taxon>
        <taxon>Pseudomonadati</taxon>
        <taxon>Pseudomonadota</taxon>
        <taxon>Gammaproteobacteria</taxon>
        <taxon>Lysobacterales</taxon>
        <taxon>Lysobacteraceae</taxon>
        <taxon>Xanthomonas</taxon>
    </lineage>
</organism>
<keyword evidence="2" id="KW-0418">Kinase</keyword>
<accession>W4SP95</accession>
<dbReference type="PANTHER" id="PTHR10584:SF166">
    <property type="entry name" value="RIBOKINASE"/>
    <property type="match status" value="1"/>
</dbReference>
<dbReference type="InterPro" id="IPR011611">
    <property type="entry name" value="PfkB_dom"/>
</dbReference>
<reference evidence="4 5" key="1">
    <citation type="submission" date="2014-01" db="EMBL/GenBank/DDBJ databases">
        <title>Genome sequence and analysis of Xanthomonas arboricola pv. pruni.</title>
        <authorList>
            <person name="Fujikawa T."/>
            <person name="Nakazono-Nagaoka E."/>
        </authorList>
    </citation>
    <scope>NUCLEOTIDE SEQUENCE [LARGE SCALE GENOMIC DNA]</scope>
    <source>
        <strain evidence="5">MAFF 301420</strain>
    </source>
</reference>
<evidence type="ECO:0000256" key="2">
    <source>
        <dbReference type="ARBA" id="ARBA00022777"/>
    </source>
</evidence>
<name>W4SP95_9XANT</name>
<dbReference type="GO" id="GO:0016301">
    <property type="term" value="F:kinase activity"/>
    <property type="evidence" value="ECO:0007669"/>
    <property type="project" value="UniProtKB-KW"/>
</dbReference>
<evidence type="ECO:0000313" key="5">
    <source>
        <dbReference type="Proteomes" id="UP000019084"/>
    </source>
</evidence>
<sequence length="79" mass="7935">MSSVVVVGSFNVDHVWRCDVLPAPGATIAGRYSTGPGGKGFNQAVAAARAGARTHFLCALGDDAGGALARSLAAHDALR</sequence>
<comment type="caution">
    <text evidence="4">The sequence shown here is derived from an EMBL/GenBank/DDBJ whole genome shotgun (WGS) entry which is preliminary data.</text>
</comment>
<dbReference type="AlphaFoldDB" id="W4SP95"/>
<gene>
    <name evidence="4" type="ORF">XPR_4633</name>
</gene>
<dbReference type="Proteomes" id="UP000019084">
    <property type="component" value="Unassembled WGS sequence"/>
</dbReference>
<protein>
    <recommendedName>
        <fullName evidence="3">Carbohydrate kinase PfkB domain-containing protein</fullName>
    </recommendedName>
</protein>